<dbReference type="Pfam" id="PF13692">
    <property type="entry name" value="Glyco_trans_1_4"/>
    <property type="match status" value="1"/>
</dbReference>
<reference evidence="1" key="1">
    <citation type="journal article" date="2015" name="Nature">
        <title>Complex archaea that bridge the gap between prokaryotes and eukaryotes.</title>
        <authorList>
            <person name="Spang A."/>
            <person name="Saw J.H."/>
            <person name="Jorgensen S.L."/>
            <person name="Zaremba-Niedzwiedzka K."/>
            <person name="Martijn J."/>
            <person name="Lind A.E."/>
            <person name="van Eijk R."/>
            <person name="Schleper C."/>
            <person name="Guy L."/>
            <person name="Ettema T.J."/>
        </authorList>
    </citation>
    <scope>NUCLEOTIDE SEQUENCE</scope>
</reference>
<dbReference type="EMBL" id="LAZR01000142">
    <property type="protein sequence ID" value="KKN87059.1"/>
    <property type="molecule type" value="Genomic_DNA"/>
</dbReference>
<protein>
    <recommendedName>
        <fullName evidence="2">Glycosyl transferase family 1 domain-containing protein</fullName>
    </recommendedName>
</protein>
<organism evidence="1">
    <name type="scientific">marine sediment metagenome</name>
    <dbReference type="NCBI Taxonomy" id="412755"/>
    <lineage>
        <taxon>unclassified sequences</taxon>
        <taxon>metagenomes</taxon>
        <taxon>ecological metagenomes</taxon>
    </lineage>
</organism>
<dbReference type="AlphaFoldDB" id="A0A0F9U624"/>
<accession>A0A0F9U624</accession>
<dbReference type="CDD" id="cd03801">
    <property type="entry name" value="GT4_PimA-like"/>
    <property type="match status" value="1"/>
</dbReference>
<evidence type="ECO:0000313" key="1">
    <source>
        <dbReference type="EMBL" id="KKN87059.1"/>
    </source>
</evidence>
<sequence>MISLYCTADTIGTETGGGIVTKNELEALKSVSEVGLVLERDSIIPSRFQQPDSPFLFDYFALEQICTSTLHFDIAHFYSGTFTLSVKHLKEKGTKVSYMVPAHDREDSIAEFLKLRGSYPYVHIRDDNLWRIFSEGYRLADVVIAPSTKSAELFKSEGCRNMIVIPHGTNLPKDVKPLPDRFDVGYLGALGPDKGVIYLVQAWTMLNYSDSRLILAGSGTEALAPEIRNIAAEGLFVLLGRVASPSDLYNVCSVYCQPSVTEGFGIEVLEAMAHGRPVIVSEGAGASDLVDDGVTGFVVPIRSPEAIAERINQLKALPSYELAEMGQKAMRKARNFTWGRIRKRYARLFTSL</sequence>
<evidence type="ECO:0008006" key="2">
    <source>
        <dbReference type="Google" id="ProtNLM"/>
    </source>
</evidence>
<gene>
    <name evidence="1" type="ORF">LCGC14_0263290</name>
</gene>
<dbReference type="Gene3D" id="3.40.50.2000">
    <property type="entry name" value="Glycogen Phosphorylase B"/>
    <property type="match status" value="2"/>
</dbReference>
<proteinExistence type="predicted"/>
<name>A0A0F9U624_9ZZZZ</name>
<dbReference type="PANTHER" id="PTHR12526">
    <property type="entry name" value="GLYCOSYLTRANSFERASE"/>
    <property type="match status" value="1"/>
</dbReference>
<dbReference type="SUPFAM" id="SSF53756">
    <property type="entry name" value="UDP-Glycosyltransferase/glycogen phosphorylase"/>
    <property type="match status" value="1"/>
</dbReference>
<comment type="caution">
    <text evidence="1">The sequence shown here is derived from an EMBL/GenBank/DDBJ whole genome shotgun (WGS) entry which is preliminary data.</text>
</comment>